<reference evidence="1" key="1">
    <citation type="submission" date="2017-07" db="EMBL/GenBank/DDBJ databases">
        <authorList>
            <person name="Mikheyev A."/>
            <person name="Grau M."/>
        </authorList>
    </citation>
    <scope>NUCLEOTIDE SEQUENCE</scope>
    <source>
        <tissue evidence="1">Venom_gland</tissue>
    </source>
</reference>
<evidence type="ECO:0000313" key="1">
    <source>
        <dbReference type="EMBL" id="LAA26879.1"/>
    </source>
</evidence>
<organism evidence="1">
    <name type="scientific">Micrurus carvalhoi</name>
    <dbReference type="NCBI Taxonomy" id="3147026"/>
    <lineage>
        <taxon>Eukaryota</taxon>
        <taxon>Metazoa</taxon>
        <taxon>Chordata</taxon>
        <taxon>Craniata</taxon>
        <taxon>Vertebrata</taxon>
        <taxon>Euteleostomi</taxon>
        <taxon>Lepidosauria</taxon>
        <taxon>Squamata</taxon>
        <taxon>Bifurcata</taxon>
        <taxon>Unidentata</taxon>
        <taxon>Episquamata</taxon>
        <taxon>Toxicofera</taxon>
        <taxon>Serpentes</taxon>
        <taxon>Colubroidea</taxon>
        <taxon>Elapidae</taxon>
        <taxon>Elapinae</taxon>
        <taxon>Micrurus</taxon>
    </lineage>
</organism>
<protein>
    <submittedName>
        <fullName evidence="1">Uncharacterized protein</fullName>
    </submittedName>
</protein>
<sequence>MALPTSFGAIRDNSTQISQPLFIMNGLAFYSRQRCWLRIPMILEPPVLRKLFYTTNDGFLGTCTWKNTHKNANYKERKQHCAGMRQEQNQAKSIEKQYSREFWSEKITFGLRQHHE</sequence>
<accession>A0A2H6N8F4</accession>
<dbReference type="EMBL" id="IACI01061744">
    <property type="protein sequence ID" value="LAA26879.1"/>
    <property type="molecule type" value="Transcribed_RNA"/>
</dbReference>
<reference evidence="1" key="2">
    <citation type="submission" date="2017-12" db="EMBL/GenBank/DDBJ databases">
        <title>Coralsnake Venomics: Analyses of Venom Gland Transcriptomes and Proteomes of Six Brazilian Taxa.</title>
        <authorList>
            <person name="Aird S.D."/>
            <person name="Jorge da Silva N."/>
            <person name="Qiu L."/>
            <person name="Villar-Briones A."/>
            <person name="Aparecida-Saddi V."/>
            <person name="Campos-Telles M.P."/>
            <person name="Grau M."/>
            <person name="Mikheyev A.S."/>
        </authorList>
    </citation>
    <scope>NUCLEOTIDE SEQUENCE</scope>
    <source>
        <tissue evidence="1">Venom_gland</tissue>
    </source>
</reference>
<name>A0A2H6N8F4_9SAUR</name>
<dbReference type="AlphaFoldDB" id="A0A2H6N8F4"/>
<proteinExistence type="predicted"/>